<dbReference type="InterPro" id="IPR023214">
    <property type="entry name" value="HAD_sf"/>
</dbReference>
<dbReference type="PANTHER" id="PTHR43344:SF2">
    <property type="entry name" value="PHOSPHOSERINE PHOSPHATASE"/>
    <property type="match status" value="1"/>
</dbReference>
<dbReference type="GO" id="GO:0036424">
    <property type="term" value="F:L-phosphoserine phosphatase activity"/>
    <property type="evidence" value="ECO:0007669"/>
    <property type="project" value="InterPro"/>
</dbReference>
<dbReference type="UniPathway" id="UPA00135">
    <property type="reaction ID" value="UER00198"/>
</dbReference>
<evidence type="ECO:0000313" key="15">
    <source>
        <dbReference type="Proteomes" id="UP000273119"/>
    </source>
</evidence>
<dbReference type="NCBIfam" id="TIGR01488">
    <property type="entry name" value="HAD-SF-IB"/>
    <property type="match status" value="1"/>
</dbReference>
<evidence type="ECO:0000256" key="9">
    <source>
        <dbReference type="ARBA" id="ARBA00023299"/>
    </source>
</evidence>
<dbReference type="GO" id="GO:0005737">
    <property type="term" value="C:cytoplasm"/>
    <property type="evidence" value="ECO:0007669"/>
    <property type="project" value="TreeGrafter"/>
</dbReference>
<comment type="pathway">
    <text evidence="2">Amino-acid biosynthesis; L-serine biosynthesis; L-serine from 3-phospho-D-glycerate: step 3/3.</text>
</comment>
<evidence type="ECO:0000256" key="12">
    <source>
        <dbReference type="ARBA" id="ARBA00048523"/>
    </source>
</evidence>
<comment type="similarity">
    <text evidence="3">Belongs to the HAD-like hydrolase superfamily. SerB family.</text>
</comment>
<organism evidence="14 15">
    <name type="scientific">Galactobacter caseinivorans</name>
    <dbReference type="NCBI Taxonomy" id="2676123"/>
    <lineage>
        <taxon>Bacteria</taxon>
        <taxon>Bacillati</taxon>
        <taxon>Actinomycetota</taxon>
        <taxon>Actinomycetes</taxon>
        <taxon>Micrococcales</taxon>
        <taxon>Micrococcaceae</taxon>
        <taxon>Galactobacter</taxon>
    </lineage>
</organism>
<evidence type="ECO:0000256" key="10">
    <source>
        <dbReference type="ARBA" id="ARBA00031693"/>
    </source>
</evidence>
<comment type="catalytic activity">
    <reaction evidence="12">
        <text>O-phospho-D-serine + H2O = D-serine + phosphate</text>
        <dbReference type="Rhea" id="RHEA:24873"/>
        <dbReference type="ChEBI" id="CHEBI:15377"/>
        <dbReference type="ChEBI" id="CHEBI:35247"/>
        <dbReference type="ChEBI" id="CHEBI:43474"/>
        <dbReference type="ChEBI" id="CHEBI:58680"/>
        <dbReference type="EC" id="3.1.3.3"/>
    </reaction>
</comment>
<keyword evidence="15" id="KW-1185">Reference proteome</keyword>
<gene>
    <name evidence="14" type="primary">serB</name>
    <name evidence="14" type="ORF">DWQ67_04645</name>
</gene>
<dbReference type="EMBL" id="QQXL01000002">
    <property type="protein sequence ID" value="RKW71248.1"/>
    <property type="molecule type" value="Genomic_DNA"/>
</dbReference>
<dbReference type="InterPro" id="IPR004469">
    <property type="entry name" value="PSP"/>
</dbReference>
<comment type="caution">
    <text evidence="14">The sequence shown here is derived from an EMBL/GenBank/DDBJ whole genome shotgun (WGS) entry which is preliminary data.</text>
</comment>
<feature type="active site" description="Nucleophile" evidence="13">
    <location>
        <position position="12"/>
    </location>
</feature>
<dbReference type="EC" id="3.1.3.3" evidence="4"/>
<dbReference type="SFLD" id="SFLDG01136">
    <property type="entry name" value="C1.6:_Phosphoserine_Phosphatas"/>
    <property type="match status" value="1"/>
</dbReference>
<keyword evidence="9" id="KW-0718">Serine biosynthesis</keyword>
<evidence type="ECO:0000256" key="1">
    <source>
        <dbReference type="ARBA" id="ARBA00001946"/>
    </source>
</evidence>
<evidence type="ECO:0000256" key="3">
    <source>
        <dbReference type="ARBA" id="ARBA00009184"/>
    </source>
</evidence>
<keyword evidence="6" id="KW-0479">Metal-binding</keyword>
<dbReference type="SFLD" id="SFLDF00029">
    <property type="entry name" value="phosphoserine_phosphatase"/>
    <property type="match status" value="1"/>
</dbReference>
<dbReference type="Gene3D" id="3.40.50.1000">
    <property type="entry name" value="HAD superfamily/HAD-like"/>
    <property type="match status" value="1"/>
</dbReference>
<dbReference type="Proteomes" id="UP000273119">
    <property type="component" value="Unassembled WGS sequence"/>
</dbReference>
<comment type="catalytic activity">
    <reaction evidence="11">
        <text>O-phospho-L-serine + H2O = L-serine + phosphate</text>
        <dbReference type="Rhea" id="RHEA:21208"/>
        <dbReference type="ChEBI" id="CHEBI:15377"/>
        <dbReference type="ChEBI" id="CHEBI:33384"/>
        <dbReference type="ChEBI" id="CHEBI:43474"/>
        <dbReference type="ChEBI" id="CHEBI:57524"/>
        <dbReference type="EC" id="3.1.3.3"/>
    </reaction>
</comment>
<accession>A0A496PL75</accession>
<dbReference type="AlphaFoldDB" id="A0A496PL75"/>
<dbReference type="InterPro" id="IPR036412">
    <property type="entry name" value="HAD-like_sf"/>
</dbReference>
<feature type="active site" description="Proton donor" evidence="13">
    <location>
        <position position="14"/>
    </location>
</feature>
<dbReference type="GO" id="GO:0000287">
    <property type="term" value="F:magnesium ion binding"/>
    <property type="evidence" value="ECO:0007669"/>
    <property type="project" value="TreeGrafter"/>
</dbReference>
<evidence type="ECO:0000256" key="13">
    <source>
        <dbReference type="PIRSR" id="PIRSR604469-1"/>
    </source>
</evidence>
<evidence type="ECO:0000256" key="5">
    <source>
        <dbReference type="ARBA" id="ARBA00022605"/>
    </source>
</evidence>
<evidence type="ECO:0000256" key="8">
    <source>
        <dbReference type="ARBA" id="ARBA00022842"/>
    </source>
</evidence>
<keyword evidence="7 14" id="KW-0378">Hydrolase</keyword>
<keyword evidence="5" id="KW-0028">Amino-acid biosynthesis</keyword>
<dbReference type="PANTHER" id="PTHR43344">
    <property type="entry name" value="PHOSPHOSERINE PHOSPHATASE"/>
    <property type="match status" value="1"/>
</dbReference>
<dbReference type="SFLD" id="SFLDG01137">
    <property type="entry name" value="C1.6.1:_Phosphoserine_Phosphat"/>
    <property type="match status" value="1"/>
</dbReference>
<proteinExistence type="inferred from homology"/>
<name>A0A496PL75_9MICC</name>
<evidence type="ECO:0000256" key="4">
    <source>
        <dbReference type="ARBA" id="ARBA00012640"/>
    </source>
</evidence>
<dbReference type="GO" id="GO:0006564">
    <property type="term" value="P:L-serine biosynthetic process"/>
    <property type="evidence" value="ECO:0007669"/>
    <property type="project" value="UniProtKB-KW"/>
</dbReference>
<dbReference type="InterPro" id="IPR050582">
    <property type="entry name" value="HAD-like_SerB"/>
</dbReference>
<reference evidence="14 15" key="1">
    <citation type="submission" date="2018-07" db="EMBL/GenBank/DDBJ databases">
        <title>Arthrobacter sp. nov., isolated from raw cow's milk with high bacterial count.</title>
        <authorList>
            <person name="Hahne J."/>
            <person name="Isele D."/>
            <person name="Lipski A."/>
        </authorList>
    </citation>
    <scope>NUCLEOTIDE SEQUENCE [LARGE SCALE GENOMIC DNA]</scope>
    <source>
        <strain evidence="14 15">JZ R-183</strain>
    </source>
</reference>
<keyword evidence="8" id="KW-0460">Magnesium</keyword>
<evidence type="ECO:0000256" key="6">
    <source>
        <dbReference type="ARBA" id="ARBA00022723"/>
    </source>
</evidence>
<evidence type="ECO:0000313" key="14">
    <source>
        <dbReference type="EMBL" id="RKW71248.1"/>
    </source>
</evidence>
<dbReference type="SFLD" id="SFLDS00003">
    <property type="entry name" value="Haloacid_Dehalogenase"/>
    <property type="match status" value="1"/>
</dbReference>
<evidence type="ECO:0000256" key="7">
    <source>
        <dbReference type="ARBA" id="ARBA00022801"/>
    </source>
</evidence>
<sequence>MLGSRRTLVVTDVDSTLIQEEVIELLAAHAGREAEVAAVTERAMRGELDFAASLHHRVQALKGLPVRVIAEVAEQVTPMPGALDLIAAAHANGHRVGAVSGGFIQVLEPLAQALGLDHAQANELGVRDGVLTGTVEGPVVDRAAKAAALRRWCAADDIKATHTVALGDGANDLDLLTIAGYAVGVRPKPALRNACDGVLGVRRLDTVSAALGWS</sequence>
<protein>
    <recommendedName>
        <fullName evidence="4">phosphoserine phosphatase</fullName>
        <ecNumber evidence="4">3.1.3.3</ecNumber>
    </recommendedName>
    <alternativeName>
        <fullName evidence="10">O-phosphoserine phosphohydrolase</fullName>
    </alternativeName>
</protein>
<comment type="cofactor">
    <cofactor evidence="1">
        <name>Mg(2+)</name>
        <dbReference type="ChEBI" id="CHEBI:18420"/>
    </cofactor>
</comment>
<dbReference type="SUPFAM" id="SSF56784">
    <property type="entry name" value="HAD-like"/>
    <property type="match status" value="1"/>
</dbReference>
<evidence type="ECO:0000256" key="2">
    <source>
        <dbReference type="ARBA" id="ARBA00005135"/>
    </source>
</evidence>
<dbReference type="Pfam" id="PF12710">
    <property type="entry name" value="HAD"/>
    <property type="match status" value="1"/>
</dbReference>
<dbReference type="NCBIfam" id="TIGR00338">
    <property type="entry name" value="serB"/>
    <property type="match status" value="1"/>
</dbReference>
<evidence type="ECO:0000256" key="11">
    <source>
        <dbReference type="ARBA" id="ARBA00048138"/>
    </source>
</evidence>